<dbReference type="GO" id="GO:0005737">
    <property type="term" value="C:cytoplasm"/>
    <property type="evidence" value="ECO:0007669"/>
    <property type="project" value="UniProtKB-SubCell"/>
</dbReference>
<keyword evidence="7" id="KW-0378">Hydrolase</keyword>
<accession>Q1Q2L8</accession>
<dbReference type="KEGG" id="kst:KSMBR1_0647"/>
<keyword evidence="5" id="KW-0963">Cytoplasm</keyword>
<evidence type="ECO:0000313" key="10">
    <source>
        <dbReference type="Proteomes" id="UP000501926"/>
    </source>
</evidence>
<organism evidence="6">
    <name type="scientific">Kuenenia stuttgartiensis</name>
    <dbReference type="NCBI Taxonomy" id="174633"/>
    <lineage>
        <taxon>Bacteria</taxon>
        <taxon>Pseudomonadati</taxon>
        <taxon>Planctomycetota</taxon>
        <taxon>Candidatus Brocadiia</taxon>
        <taxon>Candidatus Brocadiales</taxon>
        <taxon>Candidatus Brocadiaceae</taxon>
        <taxon>Candidatus Kuenenia</taxon>
    </lineage>
</organism>
<evidence type="ECO:0000313" key="6">
    <source>
        <dbReference type="EMBL" id="CAJ74262.1"/>
    </source>
</evidence>
<name>Q1Q2L8_KUEST</name>
<evidence type="ECO:0000256" key="2">
    <source>
        <dbReference type="ARBA" id="ARBA00004496"/>
    </source>
</evidence>
<evidence type="ECO:0000256" key="5">
    <source>
        <dbReference type="ARBA" id="ARBA00022490"/>
    </source>
</evidence>
<evidence type="ECO:0000313" key="7">
    <source>
        <dbReference type="EMBL" id="QII11364.1"/>
    </source>
</evidence>
<dbReference type="GO" id="GO:0006298">
    <property type="term" value="P:mismatch repair"/>
    <property type="evidence" value="ECO:0007669"/>
    <property type="project" value="TreeGrafter"/>
</dbReference>
<dbReference type="GO" id="GO:0043137">
    <property type="term" value="P:DNA replication, removal of RNA primer"/>
    <property type="evidence" value="ECO:0007669"/>
    <property type="project" value="TreeGrafter"/>
</dbReference>
<dbReference type="SUPFAM" id="SSF53098">
    <property type="entry name" value="Ribonuclease H-like"/>
    <property type="match status" value="1"/>
</dbReference>
<dbReference type="InterPro" id="IPR001352">
    <property type="entry name" value="RNase_HII/HIII"/>
</dbReference>
<dbReference type="Proteomes" id="UP000221734">
    <property type="component" value="Chromosome Kuenenia_stuttgartiensis_MBR1"/>
</dbReference>
<dbReference type="GO" id="GO:0032299">
    <property type="term" value="C:ribonuclease H2 complex"/>
    <property type="evidence" value="ECO:0007669"/>
    <property type="project" value="TreeGrafter"/>
</dbReference>
<dbReference type="EMBL" id="LT934425">
    <property type="protein sequence ID" value="SOH03161.1"/>
    <property type="molecule type" value="Genomic_DNA"/>
</dbReference>
<dbReference type="OrthoDB" id="5498373at2"/>
<dbReference type="GO" id="GO:0004523">
    <property type="term" value="F:RNA-DNA hybrid ribonuclease activity"/>
    <property type="evidence" value="ECO:0007669"/>
    <property type="project" value="InterPro"/>
</dbReference>
<dbReference type="AlphaFoldDB" id="Q1Q2L8"/>
<dbReference type="Proteomes" id="UP000501926">
    <property type="component" value="Chromosome"/>
</dbReference>
<evidence type="ECO:0000256" key="1">
    <source>
        <dbReference type="ARBA" id="ARBA00004065"/>
    </source>
</evidence>
<evidence type="ECO:0000313" key="9">
    <source>
        <dbReference type="Proteomes" id="UP000221734"/>
    </source>
</evidence>
<dbReference type="PANTHER" id="PTHR10954">
    <property type="entry name" value="RIBONUCLEASE H2 SUBUNIT A"/>
    <property type="match status" value="1"/>
</dbReference>
<reference evidence="6" key="2">
    <citation type="submission" date="2006-01" db="EMBL/GenBank/DDBJ databases">
        <authorList>
            <person name="Genoscope"/>
        </authorList>
    </citation>
    <scope>NUCLEOTIDE SEQUENCE</scope>
</reference>
<dbReference type="RefSeq" id="WP_157820351.1">
    <property type="nucleotide sequence ID" value="NZ_CP049055.1"/>
</dbReference>
<dbReference type="EMBL" id="CT573071">
    <property type="protein sequence ID" value="CAJ74262.1"/>
    <property type="molecule type" value="Genomic_DNA"/>
</dbReference>
<reference evidence="8" key="4">
    <citation type="submission" date="2017-10" db="EMBL/GenBank/DDBJ databases">
        <authorList>
            <person name="Banno H."/>
            <person name="Chua N.-H."/>
        </authorList>
    </citation>
    <scope>NUCLEOTIDE SEQUENCE [LARGE SCALE GENOMIC DNA]</scope>
    <source>
        <strain evidence="8">Kuenenia_mbr1_ru-nijmegen</strain>
    </source>
</reference>
<dbReference type="PANTHER" id="PTHR10954:SF23">
    <property type="entry name" value="RIBONUCLEASE"/>
    <property type="match status" value="1"/>
</dbReference>
<protein>
    <recommendedName>
        <fullName evidence="4">Ribonuclease HIII</fullName>
    </recommendedName>
</protein>
<reference evidence="9" key="3">
    <citation type="submission" date="2017-10" db="EMBL/GenBank/DDBJ databases">
        <authorList>
            <person name="Frank J."/>
        </authorList>
    </citation>
    <scope>NUCLEOTIDE SEQUENCE [LARGE SCALE GENOMIC DNA]</scope>
</reference>
<sequence>MTIIAGIDEAGYGPVLGPLVISVVALDVPDDKANCSLWDLLKDAISDGLHGRKQRLAVCDSKKLYSTRNGVKPLEDAVLSFLGVKGVKIASFYQLLNSLSCFDREVIDGYPWYTQKDYALPFATSEAVFVNYIDLLQHSLAKHGIRFSHAASCVVAVREFNEQVRSCGNKSTVLFNNSIKHVAKLLKESNGNVELLIDKQGGRNTYSHLLQKYFPGKEIKILGESSEVSSYVISGKKRSIKISFAEKGETVSLAAALASIFSKYIRELFMVLENRYWLQLLPGLKPTAGYYTDAQRYLSQIEQVRREKGICDDILIRIK</sequence>
<reference evidence="6" key="1">
    <citation type="journal article" date="2006" name="Nature">
        <title>Deciphering the evolution and metabolism of an anammox bacterium from a community genome.</title>
        <authorList>
            <person name="Strous M."/>
            <person name="Pelletier E."/>
            <person name="Mangenot S."/>
            <person name="Rattei T."/>
            <person name="Lehner A."/>
            <person name="Taylor M.W."/>
            <person name="Horn M."/>
            <person name="Daims H."/>
            <person name="Bartol-Mavel D."/>
            <person name="Wincker P."/>
            <person name="Barbe V."/>
            <person name="Fonknechten N."/>
            <person name="Vallenet D."/>
            <person name="Segurens B."/>
            <person name="Schenowitz-Truong C."/>
            <person name="Medigue C."/>
            <person name="Collingro A."/>
            <person name="Snel B."/>
            <person name="Dutilh B.E."/>
            <person name="OpDenCamp H.J.M."/>
            <person name="vanDerDrift C."/>
            <person name="Cirpus I."/>
            <person name="vanDePas-Schoonen K.T."/>
            <person name="Harhangi H.R."/>
            <person name="vanNiftrik L."/>
            <person name="Schmid M."/>
            <person name="Keltjens J."/>
            <person name="vanDeVossenberg J."/>
            <person name="Kartal B."/>
            <person name="Meier H."/>
            <person name="Frishman D."/>
            <person name="Huynen M.A."/>
            <person name="Mewes H."/>
            <person name="Weissenbach J."/>
            <person name="Jetten M.S.M."/>
            <person name="Wagner M."/>
            <person name="LePaslier D."/>
        </authorList>
    </citation>
    <scope>NUCLEOTIDE SEQUENCE</scope>
</reference>
<comment type="subcellular location">
    <subcellularLocation>
        <location evidence="2">Cytoplasm</location>
    </subcellularLocation>
</comment>
<comment type="function">
    <text evidence="1">Endonuclease that specifically degrades the RNA of RNA-DNA hybrids.</text>
</comment>
<proteinExistence type="inferred from homology"/>
<evidence type="ECO:0000256" key="4">
    <source>
        <dbReference type="ARBA" id="ARBA00021407"/>
    </source>
</evidence>
<gene>
    <name evidence="7" type="ORF">KsCSTR_19850</name>
    <name evidence="8" type="ORF">KSMBR1_0647</name>
    <name evidence="6" type="ORF">kuste3499</name>
</gene>
<reference evidence="7 10" key="5">
    <citation type="submission" date="2020-02" db="EMBL/GenBank/DDBJ databases">
        <title>Newly sequenced genome of strain CSTR1 showed variability in Candidatus Kuenenia stuttgartiensis genomes.</title>
        <authorList>
            <person name="Ding C."/>
            <person name="Adrian L."/>
        </authorList>
    </citation>
    <scope>NUCLEOTIDE SEQUENCE [LARGE SCALE GENOMIC DNA]</scope>
    <source>
        <strain evidence="7 10">CSTR1</strain>
    </source>
</reference>
<comment type="similarity">
    <text evidence="3">Belongs to the RNase HII family. RnhC subfamily.</text>
</comment>
<dbReference type="GO" id="GO:0003723">
    <property type="term" value="F:RNA binding"/>
    <property type="evidence" value="ECO:0007669"/>
    <property type="project" value="InterPro"/>
</dbReference>
<dbReference type="InterPro" id="IPR012337">
    <property type="entry name" value="RNaseH-like_sf"/>
</dbReference>
<keyword evidence="9" id="KW-1185">Reference proteome</keyword>
<evidence type="ECO:0000313" key="8">
    <source>
        <dbReference type="EMBL" id="SOH03161.1"/>
    </source>
</evidence>
<dbReference type="InterPro" id="IPR036397">
    <property type="entry name" value="RNaseH_sf"/>
</dbReference>
<dbReference type="EMBL" id="CP049055">
    <property type="protein sequence ID" value="QII11364.1"/>
    <property type="molecule type" value="Genomic_DNA"/>
</dbReference>
<evidence type="ECO:0000256" key="3">
    <source>
        <dbReference type="ARBA" id="ARBA00008378"/>
    </source>
</evidence>
<dbReference type="Gene3D" id="3.30.420.10">
    <property type="entry name" value="Ribonuclease H-like superfamily/Ribonuclease H"/>
    <property type="match status" value="2"/>
</dbReference>